<dbReference type="RefSeq" id="XP_025394294.1">
    <property type="nucleotide sequence ID" value="XM_025544471.1"/>
</dbReference>
<dbReference type="SUPFAM" id="SSF56300">
    <property type="entry name" value="Metallo-dependent phosphatases"/>
    <property type="match status" value="1"/>
</dbReference>
<dbReference type="Proteomes" id="UP000247233">
    <property type="component" value="Unassembled WGS sequence"/>
</dbReference>
<name>A0A317UVM6_9EURO</name>
<comment type="caution">
    <text evidence="2">The sequence shown here is derived from an EMBL/GenBank/DDBJ whole genome shotgun (WGS) entry which is preliminary data.</text>
</comment>
<dbReference type="InterPro" id="IPR029052">
    <property type="entry name" value="Metallo-depent_PP-like"/>
</dbReference>
<evidence type="ECO:0000313" key="3">
    <source>
        <dbReference type="Proteomes" id="UP000247233"/>
    </source>
</evidence>
<dbReference type="EMBL" id="MSFL01000061">
    <property type="protein sequence ID" value="PWY64522.1"/>
    <property type="molecule type" value="Genomic_DNA"/>
</dbReference>
<accession>A0A317UVM6</accession>
<protein>
    <recommendedName>
        <fullName evidence="1">Putative 5'-nucleotidase C-terminal domain-containing protein</fullName>
    </recommendedName>
</protein>
<dbReference type="OrthoDB" id="7722975at2759"/>
<dbReference type="GO" id="GO:0009166">
    <property type="term" value="P:nucleotide catabolic process"/>
    <property type="evidence" value="ECO:0007669"/>
    <property type="project" value="InterPro"/>
</dbReference>
<dbReference type="GeneID" id="37066708"/>
<keyword evidence="3" id="KW-1185">Reference proteome</keyword>
<feature type="domain" description="Putative 5'-nucleotidase C-terminal" evidence="1">
    <location>
        <begin position="170"/>
        <end position="378"/>
    </location>
</feature>
<organism evidence="2 3">
    <name type="scientific">Aspergillus heteromorphus CBS 117.55</name>
    <dbReference type="NCBI Taxonomy" id="1448321"/>
    <lineage>
        <taxon>Eukaryota</taxon>
        <taxon>Fungi</taxon>
        <taxon>Dikarya</taxon>
        <taxon>Ascomycota</taxon>
        <taxon>Pezizomycotina</taxon>
        <taxon>Eurotiomycetes</taxon>
        <taxon>Eurotiomycetidae</taxon>
        <taxon>Eurotiales</taxon>
        <taxon>Aspergillaceae</taxon>
        <taxon>Aspergillus</taxon>
        <taxon>Aspergillus subgen. Circumdati</taxon>
    </lineage>
</organism>
<dbReference type="VEuPathDB" id="FungiDB:BO70DRAFT_366958"/>
<dbReference type="Gene3D" id="3.90.780.10">
    <property type="entry name" value="5'-Nucleotidase, C-terminal domain"/>
    <property type="match status" value="2"/>
</dbReference>
<dbReference type="Pfam" id="PF21953">
    <property type="entry name" value="NadN_nucleosid_C"/>
    <property type="match status" value="1"/>
</dbReference>
<gene>
    <name evidence="2" type="ORF">BO70DRAFT_366958</name>
</gene>
<evidence type="ECO:0000259" key="1">
    <source>
        <dbReference type="Pfam" id="PF21953"/>
    </source>
</evidence>
<sequence>MNANNTRVQRVEDTIKQAWFQEAIRDKEVDLFLVIGHAPVRSIEYDAIYREIRGIRWDTPIQFFGGHYHIRDYVRYDSKAYGLASGRFMETIGFMSIDGLSTGRRQLKPALAAPRFNRKYIDNNLLSFYHHTSRDEESFPTEHGRNVSLLIQQSRTDLQLDQVFGCAPRDLWMFRAKYPGDDNIYTWLEKEVLPESLTDVSRAGTPALVVVNTGAIRFDIFKGPFTQDTTYIVSPFTSGFRYVKDIPYDKAKFLVEVLNRQHEILADARHPAGWQLTPPEQSAPTLDFTEKGDLALSIRPDAGFLANQASLMSGGYAEPNLFPGYTTTDDGGKDGDDTVHSPITYYSVPSCIQALASNSSGTPETVDLVYIDFIEPYVAFAAKFSRIAVDFSRDSDVYMPNATLTSLISDWVKGHWTCGEA</sequence>
<dbReference type="SUPFAM" id="SSF55816">
    <property type="entry name" value="5'-nucleotidase (syn. UDP-sugar hydrolase), C-terminal domain"/>
    <property type="match status" value="1"/>
</dbReference>
<dbReference type="FunFam" id="3.90.780.10:FF:000008">
    <property type="entry name" value="Ser/Thr protein phosphatase family"/>
    <property type="match status" value="1"/>
</dbReference>
<dbReference type="Gene3D" id="3.60.21.10">
    <property type="match status" value="1"/>
</dbReference>
<reference evidence="2 3" key="1">
    <citation type="submission" date="2016-12" db="EMBL/GenBank/DDBJ databases">
        <title>The genomes of Aspergillus section Nigri reveals drivers in fungal speciation.</title>
        <authorList>
            <consortium name="DOE Joint Genome Institute"/>
            <person name="Vesth T.C."/>
            <person name="Nybo J."/>
            <person name="Theobald S."/>
            <person name="Brandl J."/>
            <person name="Frisvad J.C."/>
            <person name="Nielsen K.F."/>
            <person name="Lyhne E.K."/>
            <person name="Kogle M.E."/>
            <person name="Kuo A."/>
            <person name="Riley R."/>
            <person name="Clum A."/>
            <person name="Nolan M."/>
            <person name="Lipzen A."/>
            <person name="Salamov A."/>
            <person name="Henrissat B."/>
            <person name="Wiebenga A."/>
            <person name="De Vries R.P."/>
            <person name="Grigoriev I.V."/>
            <person name="Mortensen U.H."/>
            <person name="Andersen M.R."/>
            <person name="Baker S.E."/>
        </authorList>
    </citation>
    <scope>NUCLEOTIDE SEQUENCE [LARGE SCALE GENOMIC DNA]</scope>
    <source>
        <strain evidence="2 3">CBS 117.55</strain>
    </source>
</reference>
<dbReference type="InterPro" id="IPR036907">
    <property type="entry name" value="5'-Nucleotdase_C_sf"/>
</dbReference>
<dbReference type="AlphaFoldDB" id="A0A317UVM6"/>
<dbReference type="FunFam" id="3.90.780.10:FF:000009">
    <property type="entry name" value="Ser/Thr protein phosphatase family"/>
    <property type="match status" value="1"/>
</dbReference>
<evidence type="ECO:0000313" key="2">
    <source>
        <dbReference type="EMBL" id="PWY64522.1"/>
    </source>
</evidence>
<proteinExistence type="predicted"/>
<dbReference type="PANTHER" id="PTHR11575">
    <property type="entry name" value="5'-NUCLEOTIDASE-RELATED"/>
    <property type="match status" value="1"/>
</dbReference>
<dbReference type="STRING" id="1448321.A0A317UVM6"/>
<dbReference type="InterPro" id="IPR053828">
    <property type="entry name" value="Nucleosidase_C"/>
</dbReference>
<dbReference type="InterPro" id="IPR006179">
    <property type="entry name" value="5_nucleotidase/apyrase"/>
</dbReference>
<dbReference type="GO" id="GO:0016787">
    <property type="term" value="F:hydrolase activity"/>
    <property type="evidence" value="ECO:0007669"/>
    <property type="project" value="InterPro"/>
</dbReference>
<dbReference type="PANTHER" id="PTHR11575:SF43">
    <property type="entry name" value="SER_THR PROTEIN PHOSPHATASE FAMILY (AFU_ORTHOLOGUE AFUA_3G04160)"/>
    <property type="match status" value="1"/>
</dbReference>
<dbReference type="GO" id="GO:0005829">
    <property type="term" value="C:cytosol"/>
    <property type="evidence" value="ECO:0007669"/>
    <property type="project" value="TreeGrafter"/>
</dbReference>